<evidence type="ECO:0000313" key="1">
    <source>
        <dbReference type="EMBL" id="CDM26280.1"/>
    </source>
</evidence>
<reference evidence="1" key="1">
    <citation type="journal article" date="2014" name="Nat. Commun.">
        <title>Multiple recent horizontal transfers of a large genomic region in cheese making fungi.</title>
        <authorList>
            <person name="Cheeseman K."/>
            <person name="Ropars J."/>
            <person name="Renault P."/>
            <person name="Dupont J."/>
            <person name="Gouzy J."/>
            <person name="Branca A."/>
            <person name="Abraham A.L."/>
            <person name="Ceppi M."/>
            <person name="Conseiller E."/>
            <person name="Debuchy R."/>
            <person name="Malagnac F."/>
            <person name="Goarin A."/>
            <person name="Silar P."/>
            <person name="Lacoste S."/>
            <person name="Sallet E."/>
            <person name="Bensimon A."/>
            <person name="Giraud T."/>
            <person name="Brygoo Y."/>
        </authorList>
    </citation>
    <scope>NUCLEOTIDE SEQUENCE [LARGE SCALE GENOMIC DNA]</scope>
    <source>
        <strain evidence="1">FM164</strain>
    </source>
</reference>
<gene>
    <name evidence="1" type="ORF">PROQFM164_S01g000089</name>
</gene>
<sequence>MRVGSPIEGPNRAIHHVDASEGLEMLEDSICGLRITEKELQTEAAEFGALLKDTTNRFAALSEMIESPSKRVLSVSRFYR</sequence>
<dbReference type="AlphaFoldDB" id="W6PQZ3"/>
<dbReference type="Proteomes" id="UP000030686">
    <property type="component" value="Unassembled WGS sequence"/>
</dbReference>
<evidence type="ECO:0000313" key="2">
    <source>
        <dbReference type="Proteomes" id="UP000030686"/>
    </source>
</evidence>
<protein>
    <submittedName>
        <fullName evidence="1">Genomic scaffold, ProqFM164S01</fullName>
    </submittedName>
</protein>
<accession>W6PQZ3</accession>
<name>W6PQZ3_PENRF</name>
<organism evidence="1 2">
    <name type="scientific">Penicillium roqueforti (strain FM164)</name>
    <dbReference type="NCBI Taxonomy" id="1365484"/>
    <lineage>
        <taxon>Eukaryota</taxon>
        <taxon>Fungi</taxon>
        <taxon>Dikarya</taxon>
        <taxon>Ascomycota</taxon>
        <taxon>Pezizomycotina</taxon>
        <taxon>Eurotiomycetes</taxon>
        <taxon>Eurotiomycetidae</taxon>
        <taxon>Eurotiales</taxon>
        <taxon>Aspergillaceae</taxon>
        <taxon>Penicillium</taxon>
    </lineage>
</organism>
<proteinExistence type="predicted"/>
<dbReference type="EMBL" id="HG792015">
    <property type="protein sequence ID" value="CDM26280.1"/>
    <property type="molecule type" value="Genomic_DNA"/>
</dbReference>
<keyword evidence="2" id="KW-1185">Reference proteome</keyword>